<organism evidence="1 2">
    <name type="scientific">Amycolatopsis marina</name>
    <dbReference type="NCBI Taxonomy" id="490629"/>
    <lineage>
        <taxon>Bacteria</taxon>
        <taxon>Bacillati</taxon>
        <taxon>Actinomycetota</taxon>
        <taxon>Actinomycetes</taxon>
        <taxon>Pseudonocardiales</taxon>
        <taxon>Pseudonocardiaceae</taxon>
        <taxon>Amycolatopsis</taxon>
    </lineage>
</organism>
<keyword evidence="2" id="KW-1185">Reference proteome</keyword>
<dbReference type="STRING" id="490629.SAMN05216266_112220"/>
<dbReference type="AlphaFoldDB" id="A0A1I1BD46"/>
<accession>A0A1I1BD46</accession>
<dbReference type="OrthoDB" id="3366024at2"/>
<dbReference type="Proteomes" id="UP000243799">
    <property type="component" value="Unassembled WGS sequence"/>
</dbReference>
<evidence type="ECO:0000313" key="1">
    <source>
        <dbReference type="EMBL" id="SFB46668.1"/>
    </source>
</evidence>
<evidence type="ECO:0000313" key="2">
    <source>
        <dbReference type="Proteomes" id="UP000243799"/>
    </source>
</evidence>
<dbReference type="PANTHER" id="PTHR43861">
    <property type="entry name" value="TRANS-ACONITATE 2-METHYLTRANSFERASE-RELATED"/>
    <property type="match status" value="1"/>
</dbReference>
<dbReference type="GO" id="GO:0032259">
    <property type="term" value="P:methylation"/>
    <property type="evidence" value="ECO:0007669"/>
    <property type="project" value="UniProtKB-KW"/>
</dbReference>
<proteinExistence type="predicted"/>
<dbReference type="GO" id="GO:0008168">
    <property type="term" value="F:methyltransferase activity"/>
    <property type="evidence" value="ECO:0007669"/>
    <property type="project" value="UniProtKB-KW"/>
</dbReference>
<dbReference type="SUPFAM" id="SSF53335">
    <property type="entry name" value="S-adenosyl-L-methionine-dependent methyltransferases"/>
    <property type="match status" value="1"/>
</dbReference>
<protein>
    <submittedName>
        <fullName evidence="1">Methyltransferase domain-containing protein</fullName>
    </submittedName>
</protein>
<gene>
    <name evidence="1" type="ORF">SAMN05216266_112220</name>
</gene>
<keyword evidence="1" id="KW-0489">Methyltransferase</keyword>
<reference evidence="2" key="1">
    <citation type="submission" date="2016-10" db="EMBL/GenBank/DDBJ databases">
        <authorList>
            <person name="Varghese N."/>
            <person name="Submissions S."/>
        </authorList>
    </citation>
    <scope>NUCLEOTIDE SEQUENCE [LARGE SCALE GENOMIC DNA]</scope>
    <source>
        <strain evidence="2">CGMCC 4.3568</strain>
    </source>
</reference>
<name>A0A1I1BD46_9PSEU</name>
<keyword evidence="1" id="KW-0808">Transferase</keyword>
<sequence length="256" mass="26297">MRTDTAAARGSAAVRQALEAELEQARARGVERPRVVDVGGGSGVWAVPFASAGCLVTVVEPNPNALATLQRRAEEVQVADRITVVADDSDALAAHVPAGSADLVLAHGLLEVVDDPVLTMGALAEAVAPGGAVSVLVANRHAAVLQRALAGRLAEARQLLAEPHGVLSEDGETVLRRLDVSGLEALLAGAGLELVLLRGDGVMPDSVQGVALDDQDAADAVASWEGELAEFEAVAAGTPPLRDIASRLHALARRPR</sequence>
<dbReference type="Gene3D" id="3.40.50.150">
    <property type="entry name" value="Vaccinia Virus protein VP39"/>
    <property type="match status" value="1"/>
</dbReference>
<dbReference type="RefSeq" id="WP_091674888.1">
    <property type="nucleotide sequence ID" value="NZ_FOKG01000012.1"/>
</dbReference>
<dbReference type="InterPro" id="IPR029063">
    <property type="entry name" value="SAM-dependent_MTases_sf"/>
</dbReference>
<dbReference type="EMBL" id="FOKG01000012">
    <property type="protein sequence ID" value="SFB46668.1"/>
    <property type="molecule type" value="Genomic_DNA"/>
</dbReference>
<dbReference type="Pfam" id="PF13489">
    <property type="entry name" value="Methyltransf_23"/>
    <property type="match status" value="1"/>
</dbReference>